<dbReference type="Proteomes" id="UP000265566">
    <property type="component" value="Chromosome 7"/>
</dbReference>
<evidence type="ECO:0000256" key="6">
    <source>
        <dbReference type="ARBA" id="ARBA00023242"/>
    </source>
</evidence>
<dbReference type="Gramene" id="rna38715">
    <property type="protein sequence ID" value="RHN44579.1"/>
    <property type="gene ID" value="gene38715"/>
</dbReference>
<keyword evidence="2" id="KW-0217">Developmental protein</keyword>
<dbReference type="PROSITE" id="PS51370">
    <property type="entry name" value="R"/>
    <property type="match status" value="1"/>
</dbReference>
<evidence type="ECO:0000259" key="8">
    <source>
        <dbReference type="PROSITE" id="PS51369"/>
    </source>
</evidence>
<evidence type="ECO:0000256" key="5">
    <source>
        <dbReference type="ARBA" id="ARBA00023163"/>
    </source>
</evidence>
<feature type="domain" description="TCP" evidence="8">
    <location>
        <begin position="120"/>
        <end position="178"/>
    </location>
</feature>
<feature type="region of interest" description="Disordered" evidence="7">
    <location>
        <begin position="26"/>
        <end position="55"/>
    </location>
</feature>
<keyword evidence="4" id="KW-0238">DNA-binding</keyword>
<evidence type="ECO:0000256" key="3">
    <source>
        <dbReference type="ARBA" id="ARBA00023015"/>
    </source>
</evidence>
<dbReference type="Proteomes" id="UP000002051">
    <property type="component" value="Unassembled WGS sequence"/>
</dbReference>
<evidence type="ECO:0000313" key="14">
    <source>
        <dbReference type="Proteomes" id="UP000265566"/>
    </source>
</evidence>
<gene>
    <name evidence="12" type="primary">25497654</name>
    <name evidence="10" type="ordered locus">MTR_7g018500</name>
    <name evidence="11" type="ORF">MtrunA17_Chr7g0220931</name>
</gene>
<organism evidence="10 13">
    <name type="scientific">Medicago truncatula</name>
    <name type="common">Barrel medic</name>
    <name type="synonym">Medicago tribuloides</name>
    <dbReference type="NCBI Taxonomy" id="3880"/>
    <lineage>
        <taxon>Eukaryota</taxon>
        <taxon>Viridiplantae</taxon>
        <taxon>Streptophyta</taxon>
        <taxon>Embryophyta</taxon>
        <taxon>Tracheophyta</taxon>
        <taxon>Spermatophyta</taxon>
        <taxon>Magnoliopsida</taxon>
        <taxon>eudicotyledons</taxon>
        <taxon>Gunneridae</taxon>
        <taxon>Pentapetalae</taxon>
        <taxon>rosids</taxon>
        <taxon>fabids</taxon>
        <taxon>Fabales</taxon>
        <taxon>Fabaceae</taxon>
        <taxon>Papilionoideae</taxon>
        <taxon>50 kb inversion clade</taxon>
        <taxon>NPAAA clade</taxon>
        <taxon>Hologalegina</taxon>
        <taxon>IRL clade</taxon>
        <taxon>Trifolieae</taxon>
        <taxon>Medicago</taxon>
    </lineage>
</organism>
<keyword evidence="3" id="KW-0805">Transcription regulation</keyword>
<evidence type="ECO:0000259" key="9">
    <source>
        <dbReference type="PROSITE" id="PS51370"/>
    </source>
</evidence>
<dbReference type="HOGENOM" id="CLU_043728_0_0_1"/>
<proteinExistence type="predicted"/>
<dbReference type="InterPro" id="IPR005333">
    <property type="entry name" value="Transcription_factor_TCP"/>
</dbReference>
<dbReference type="OrthoDB" id="1896834at2759"/>
<dbReference type="InterPro" id="IPR017888">
    <property type="entry name" value="CYC/TB1_R_domain"/>
</dbReference>
<evidence type="ECO:0000256" key="1">
    <source>
        <dbReference type="ARBA" id="ARBA00004123"/>
    </source>
</evidence>
<reference evidence="10 13" key="1">
    <citation type="journal article" date="2011" name="Nature">
        <title>The Medicago genome provides insight into the evolution of rhizobial symbioses.</title>
        <authorList>
            <person name="Young N.D."/>
            <person name="Debelle F."/>
            <person name="Oldroyd G.E."/>
            <person name="Geurts R."/>
            <person name="Cannon S.B."/>
            <person name="Udvardi M.K."/>
            <person name="Benedito V.A."/>
            <person name="Mayer K.F."/>
            <person name="Gouzy J."/>
            <person name="Schoof H."/>
            <person name="Van de Peer Y."/>
            <person name="Proost S."/>
            <person name="Cook D.R."/>
            <person name="Meyers B.C."/>
            <person name="Spannagl M."/>
            <person name="Cheung F."/>
            <person name="De Mita S."/>
            <person name="Krishnakumar V."/>
            <person name="Gundlach H."/>
            <person name="Zhou S."/>
            <person name="Mudge J."/>
            <person name="Bharti A.K."/>
            <person name="Murray J.D."/>
            <person name="Naoumkina M.A."/>
            <person name="Rosen B."/>
            <person name="Silverstein K.A."/>
            <person name="Tang H."/>
            <person name="Rombauts S."/>
            <person name="Zhao P.X."/>
            <person name="Zhou P."/>
            <person name="Barbe V."/>
            <person name="Bardou P."/>
            <person name="Bechner M."/>
            <person name="Bellec A."/>
            <person name="Berger A."/>
            <person name="Berges H."/>
            <person name="Bidwell S."/>
            <person name="Bisseling T."/>
            <person name="Choisne N."/>
            <person name="Couloux A."/>
            <person name="Denny R."/>
            <person name="Deshpande S."/>
            <person name="Dai X."/>
            <person name="Doyle J.J."/>
            <person name="Dudez A.M."/>
            <person name="Farmer A.D."/>
            <person name="Fouteau S."/>
            <person name="Franken C."/>
            <person name="Gibelin C."/>
            <person name="Gish J."/>
            <person name="Goldstein S."/>
            <person name="Gonzalez A.J."/>
            <person name="Green P.J."/>
            <person name="Hallab A."/>
            <person name="Hartog M."/>
            <person name="Hua A."/>
            <person name="Humphray S.J."/>
            <person name="Jeong D.H."/>
            <person name="Jing Y."/>
            <person name="Jocker A."/>
            <person name="Kenton S.M."/>
            <person name="Kim D.J."/>
            <person name="Klee K."/>
            <person name="Lai H."/>
            <person name="Lang C."/>
            <person name="Lin S."/>
            <person name="Macmil S.L."/>
            <person name="Magdelenat G."/>
            <person name="Matthews L."/>
            <person name="McCorrison J."/>
            <person name="Monaghan E.L."/>
            <person name="Mun J.H."/>
            <person name="Najar F.Z."/>
            <person name="Nicholson C."/>
            <person name="Noirot C."/>
            <person name="O'Bleness M."/>
            <person name="Paule C.R."/>
            <person name="Poulain J."/>
            <person name="Prion F."/>
            <person name="Qin B."/>
            <person name="Qu C."/>
            <person name="Retzel E.F."/>
            <person name="Riddle C."/>
            <person name="Sallet E."/>
            <person name="Samain S."/>
            <person name="Samson N."/>
            <person name="Sanders I."/>
            <person name="Saurat O."/>
            <person name="Scarpelli C."/>
            <person name="Schiex T."/>
            <person name="Segurens B."/>
            <person name="Severin A.J."/>
            <person name="Sherrier D.J."/>
            <person name="Shi R."/>
            <person name="Sims S."/>
            <person name="Singer S.R."/>
            <person name="Sinharoy S."/>
            <person name="Sterck L."/>
            <person name="Viollet A."/>
            <person name="Wang B.B."/>
            <person name="Wang K."/>
            <person name="Wang M."/>
            <person name="Wang X."/>
            <person name="Warfsmann J."/>
            <person name="Weissenbach J."/>
            <person name="White D.D."/>
            <person name="White J.D."/>
            <person name="Wiley G.B."/>
            <person name="Wincker P."/>
            <person name="Xing Y."/>
            <person name="Yang L."/>
            <person name="Yao Z."/>
            <person name="Ying F."/>
            <person name="Zhai J."/>
            <person name="Zhou L."/>
            <person name="Zuber A."/>
            <person name="Denarie J."/>
            <person name="Dixon R.A."/>
            <person name="May G.D."/>
            <person name="Schwartz D.C."/>
            <person name="Rogers J."/>
            <person name="Quetier F."/>
            <person name="Town C.D."/>
            <person name="Roe B.A."/>
        </authorList>
    </citation>
    <scope>NUCLEOTIDE SEQUENCE [LARGE SCALE GENOMIC DNA]</scope>
    <source>
        <strain evidence="10">A17</strain>
        <strain evidence="12 13">cv. Jemalong A17</strain>
    </source>
</reference>
<keyword evidence="13" id="KW-1185">Reference proteome</keyword>
<dbReference type="GO" id="GO:0003700">
    <property type="term" value="F:DNA-binding transcription factor activity"/>
    <property type="evidence" value="ECO:0000318"/>
    <property type="project" value="GO_Central"/>
</dbReference>
<evidence type="ECO:0000313" key="10">
    <source>
        <dbReference type="EMBL" id="KEH21816.1"/>
    </source>
</evidence>
<feature type="compositionally biased region" description="Basic and acidic residues" evidence="7">
    <location>
        <begin position="219"/>
        <end position="246"/>
    </location>
</feature>
<reference evidence="12" key="3">
    <citation type="submission" date="2015-04" db="UniProtKB">
        <authorList>
            <consortium name="EnsemblPlants"/>
        </authorList>
    </citation>
    <scope>IDENTIFICATION</scope>
    <source>
        <strain evidence="12">cv. Jemalong A17</strain>
    </source>
</reference>
<evidence type="ECO:0000256" key="4">
    <source>
        <dbReference type="ARBA" id="ARBA00023125"/>
    </source>
</evidence>
<dbReference type="GO" id="GO:2000032">
    <property type="term" value="P:regulation of secondary shoot formation"/>
    <property type="evidence" value="ECO:0000318"/>
    <property type="project" value="GO_Central"/>
</dbReference>
<dbReference type="PROSITE" id="PS51369">
    <property type="entry name" value="TCP"/>
    <property type="match status" value="1"/>
</dbReference>
<dbReference type="EMBL" id="CM001223">
    <property type="protein sequence ID" value="KEH21816.1"/>
    <property type="molecule type" value="Genomic_DNA"/>
</dbReference>
<dbReference type="EnsemblPlants" id="KEH21816">
    <property type="protein sequence ID" value="KEH21816"/>
    <property type="gene ID" value="MTR_7g018500"/>
</dbReference>
<protein>
    <submittedName>
        <fullName evidence="11">Putative transcription factor TCP family</fullName>
    </submittedName>
    <submittedName>
        <fullName evidence="10">TCP family transcription factor</fullName>
    </submittedName>
</protein>
<keyword evidence="6" id="KW-0539">Nucleus</keyword>
<evidence type="ECO:0000313" key="12">
    <source>
        <dbReference type="EnsemblPlants" id="KEH21816"/>
    </source>
</evidence>
<accession>A0A072TXB5</accession>
<dbReference type="KEGG" id="mtr:25497654"/>
<sequence>MFPSTYCSLGPYPCYNPNSSSSSHSYPPFTFLTPDQNASSNTNNNNNNNNTNNINNFLHDPTISVPYTQTTHNHVPINPDTLTNWAVADYAAMLKQDLSGSSHYNLSNLLTKKPVKKPAKKDRHSKIHTSQGLRDRRVRLSIEIARKFFDLQDMLGFDKASNTLEWLFNKSKEAIEELTRSKNNIASGDDDDGDHSFSSSSSDEGDEEDYTKDRKMKRAQKESSKTKDSREKARARARERASEMKMQEDLKEKYPEIDQNQQILHQLMPNEDETSKSLQRDDIFNFIEESIVIKRKLKKSSSHHYQQNTNLIPKEASFDHDSPMLSPNWDANNNNNDAATGRSNFSAISRMNLSSGLQIFGKSWEDCNTSPNRY</sequence>
<name>A0A072TXB5_MEDTR</name>
<reference evidence="14" key="4">
    <citation type="journal article" date="2018" name="Nat. Plants">
        <title>Whole-genome landscape of Medicago truncatula symbiotic genes.</title>
        <authorList>
            <person name="Pecrix Y."/>
            <person name="Staton S.E."/>
            <person name="Sallet E."/>
            <person name="Lelandais-Briere C."/>
            <person name="Moreau S."/>
            <person name="Carrere S."/>
            <person name="Blein T."/>
            <person name="Jardinaud M.F."/>
            <person name="Latrasse D."/>
            <person name="Zouine M."/>
            <person name="Zahm M."/>
            <person name="Kreplak J."/>
            <person name="Mayjonade B."/>
            <person name="Satge C."/>
            <person name="Perez M."/>
            <person name="Cauet S."/>
            <person name="Marande W."/>
            <person name="Chantry-Darmon C."/>
            <person name="Lopez-Roques C."/>
            <person name="Bouchez O."/>
            <person name="Berard A."/>
            <person name="Debelle F."/>
            <person name="Munos S."/>
            <person name="Bendahmane A."/>
            <person name="Berges H."/>
            <person name="Niebel A."/>
            <person name="Buitink J."/>
            <person name="Frugier F."/>
            <person name="Benhamed M."/>
            <person name="Crespi M."/>
            <person name="Gouzy J."/>
            <person name="Gamas P."/>
        </authorList>
    </citation>
    <scope>NUCLEOTIDE SEQUENCE [LARGE SCALE GENOMIC DNA]</scope>
    <source>
        <strain evidence="14">cv. Jemalong A17</strain>
    </source>
</reference>
<evidence type="ECO:0000313" key="13">
    <source>
        <dbReference type="Proteomes" id="UP000002051"/>
    </source>
</evidence>
<dbReference type="PANTHER" id="PTHR31072">
    <property type="entry name" value="TRANSCRIPTION FACTOR TCP4-RELATED"/>
    <property type="match status" value="1"/>
</dbReference>
<feature type="domain" description="R" evidence="9">
    <location>
        <begin position="227"/>
        <end position="244"/>
    </location>
</feature>
<evidence type="ECO:0000313" key="11">
    <source>
        <dbReference type="EMBL" id="RHN44579.1"/>
    </source>
</evidence>
<dbReference type="GO" id="GO:0005634">
    <property type="term" value="C:nucleus"/>
    <property type="evidence" value="ECO:0000318"/>
    <property type="project" value="GO_Central"/>
</dbReference>
<feature type="compositionally biased region" description="Low complexity" evidence="7">
    <location>
        <begin position="41"/>
        <end position="55"/>
    </location>
</feature>
<reference evidence="11" key="5">
    <citation type="journal article" date="2018" name="Nat. Plants">
        <title>Whole-genome landscape of Medicago truncatula symbiotic genes.</title>
        <authorList>
            <person name="Pecrix Y."/>
            <person name="Gamas P."/>
            <person name="Carrere S."/>
        </authorList>
    </citation>
    <scope>NUCLEOTIDE SEQUENCE</scope>
    <source>
        <tissue evidence="11">Leaves</tissue>
    </source>
</reference>
<keyword evidence="5" id="KW-0804">Transcription</keyword>
<reference evidence="10 13" key="2">
    <citation type="journal article" date="2014" name="BMC Genomics">
        <title>An improved genome release (version Mt4.0) for the model legume Medicago truncatula.</title>
        <authorList>
            <person name="Tang H."/>
            <person name="Krishnakumar V."/>
            <person name="Bidwell S."/>
            <person name="Rosen B."/>
            <person name="Chan A."/>
            <person name="Zhou S."/>
            <person name="Gentzbittel L."/>
            <person name="Childs K.L."/>
            <person name="Yandell M."/>
            <person name="Gundlach H."/>
            <person name="Mayer K.F."/>
            <person name="Schwartz D.C."/>
            <person name="Town C.D."/>
        </authorList>
    </citation>
    <scope>GENOME REANNOTATION</scope>
    <source>
        <strain evidence="10">A17</strain>
        <strain evidence="12 13">cv. Jemalong A17</strain>
    </source>
</reference>
<evidence type="ECO:0000256" key="2">
    <source>
        <dbReference type="ARBA" id="ARBA00022473"/>
    </source>
</evidence>
<dbReference type="STRING" id="3880.A0A072TXB5"/>
<feature type="region of interest" description="Disordered" evidence="7">
    <location>
        <begin position="183"/>
        <end position="246"/>
    </location>
</feature>
<dbReference type="InterPro" id="IPR017887">
    <property type="entry name" value="TF_TCP_subgr"/>
</dbReference>
<dbReference type="AlphaFoldDB" id="A0A072TXB5"/>
<dbReference type="Pfam" id="PF03634">
    <property type="entry name" value="TCP"/>
    <property type="match status" value="1"/>
</dbReference>
<comment type="subcellular location">
    <subcellularLocation>
        <location evidence="1">Nucleus</location>
    </subcellularLocation>
</comment>
<dbReference type="PANTHER" id="PTHR31072:SF224">
    <property type="entry name" value="TRANSCRIPTION FACTOR TCP1"/>
    <property type="match status" value="1"/>
</dbReference>
<dbReference type="GO" id="GO:0043565">
    <property type="term" value="F:sequence-specific DNA binding"/>
    <property type="evidence" value="ECO:0000318"/>
    <property type="project" value="GO_Central"/>
</dbReference>
<evidence type="ECO:0000256" key="7">
    <source>
        <dbReference type="SAM" id="MobiDB-lite"/>
    </source>
</evidence>
<dbReference type="EMBL" id="PSQE01000007">
    <property type="protein sequence ID" value="RHN44579.1"/>
    <property type="molecule type" value="Genomic_DNA"/>
</dbReference>